<organism evidence="5 6">
    <name type="scientific">Oceanirhabdus seepicola</name>
    <dbReference type="NCBI Taxonomy" id="2828781"/>
    <lineage>
        <taxon>Bacteria</taxon>
        <taxon>Bacillati</taxon>
        <taxon>Bacillota</taxon>
        <taxon>Clostridia</taxon>
        <taxon>Eubacteriales</taxon>
        <taxon>Clostridiaceae</taxon>
        <taxon>Oceanirhabdus</taxon>
    </lineage>
</organism>
<dbReference type="PANTHER" id="PTHR43280:SF32">
    <property type="entry name" value="TRANSCRIPTIONAL REGULATORY PROTEIN"/>
    <property type="match status" value="1"/>
</dbReference>
<sequence>MDTIRRINFKKTEDKLFEFEIVDLQEFFKTRPTKILLENFRMNFYNILYITSGEGKHEVDFKVYDFKAGDMILIGKNQVHRFFPDTKATGYILLFTEDYLCADSKMSIQDFLEHFNSPLYNPIINIDVSEESSNRILIDLLYKEYKAEDNAVKGSLLKSLFRSFMLAISKFKKPNEQREISGSYKRFVEFKNLVEIHYKEKKTVQDYAKMMLVSQKTINQATRAVVDLSAKQFIIDRILLEIKRYIDQGEYTINEISDLMGFDEPSNLTKFFKRYEGISPKEFRAEYFDSGR</sequence>
<dbReference type="InterPro" id="IPR037923">
    <property type="entry name" value="HTH-like"/>
</dbReference>
<dbReference type="InterPro" id="IPR014710">
    <property type="entry name" value="RmlC-like_jellyroll"/>
</dbReference>
<dbReference type="Gene3D" id="2.60.120.10">
    <property type="entry name" value="Jelly Rolls"/>
    <property type="match status" value="1"/>
</dbReference>
<evidence type="ECO:0000256" key="1">
    <source>
        <dbReference type="ARBA" id="ARBA00023015"/>
    </source>
</evidence>
<keyword evidence="6" id="KW-1185">Reference proteome</keyword>
<keyword evidence="3" id="KW-0804">Transcription</keyword>
<dbReference type="Proteomes" id="UP001056429">
    <property type="component" value="Unassembled WGS sequence"/>
</dbReference>
<evidence type="ECO:0000313" key="6">
    <source>
        <dbReference type="Proteomes" id="UP001056429"/>
    </source>
</evidence>
<keyword evidence="1" id="KW-0805">Transcription regulation</keyword>
<comment type="caution">
    <text evidence="5">The sequence shown here is derived from an EMBL/GenBank/DDBJ whole genome shotgun (WGS) entry which is preliminary data.</text>
</comment>
<dbReference type="InterPro" id="IPR003313">
    <property type="entry name" value="AraC-bd"/>
</dbReference>
<dbReference type="GO" id="GO:0043565">
    <property type="term" value="F:sequence-specific DNA binding"/>
    <property type="evidence" value="ECO:0007669"/>
    <property type="project" value="InterPro"/>
</dbReference>
<evidence type="ECO:0000259" key="4">
    <source>
        <dbReference type="PROSITE" id="PS01124"/>
    </source>
</evidence>
<reference evidence="5" key="1">
    <citation type="journal article" date="2021" name="mSystems">
        <title>Bacteria and Archaea Synergistically Convert Glycine Betaine to Biogenic Methane in the Formosa Cold Seep of the South China Sea.</title>
        <authorList>
            <person name="Li L."/>
            <person name="Zhang W."/>
            <person name="Zhang S."/>
            <person name="Song L."/>
            <person name="Sun Q."/>
            <person name="Zhang H."/>
            <person name="Xiang H."/>
            <person name="Dong X."/>
        </authorList>
    </citation>
    <scope>NUCLEOTIDE SEQUENCE</scope>
    <source>
        <strain evidence="5">ZWT</strain>
    </source>
</reference>
<evidence type="ECO:0000256" key="3">
    <source>
        <dbReference type="ARBA" id="ARBA00023163"/>
    </source>
</evidence>
<gene>
    <name evidence="5" type="ORF">KDK92_06555</name>
</gene>
<name>A0A9J6NYP9_9CLOT</name>
<dbReference type="Pfam" id="PF12833">
    <property type="entry name" value="HTH_18"/>
    <property type="match status" value="1"/>
</dbReference>
<dbReference type="AlphaFoldDB" id="A0A9J6NYP9"/>
<feature type="domain" description="HTH araC/xylS-type" evidence="4">
    <location>
        <begin position="188"/>
        <end position="286"/>
    </location>
</feature>
<dbReference type="Gene3D" id="1.10.10.60">
    <property type="entry name" value="Homeodomain-like"/>
    <property type="match status" value="1"/>
</dbReference>
<keyword evidence="2" id="KW-0238">DNA-binding</keyword>
<dbReference type="Pfam" id="PF02311">
    <property type="entry name" value="AraC_binding"/>
    <property type="match status" value="1"/>
</dbReference>
<dbReference type="SMART" id="SM00342">
    <property type="entry name" value="HTH_ARAC"/>
    <property type="match status" value="1"/>
</dbReference>
<dbReference type="SUPFAM" id="SSF46689">
    <property type="entry name" value="Homeodomain-like"/>
    <property type="match status" value="1"/>
</dbReference>
<dbReference type="SUPFAM" id="SSF51215">
    <property type="entry name" value="Regulatory protein AraC"/>
    <property type="match status" value="1"/>
</dbReference>
<dbReference type="PROSITE" id="PS01124">
    <property type="entry name" value="HTH_ARAC_FAMILY_2"/>
    <property type="match status" value="1"/>
</dbReference>
<dbReference type="RefSeq" id="WP_250858391.1">
    <property type="nucleotide sequence ID" value="NZ_JAGSOJ010000001.1"/>
</dbReference>
<dbReference type="InterPro" id="IPR009057">
    <property type="entry name" value="Homeodomain-like_sf"/>
</dbReference>
<accession>A0A9J6NYP9</accession>
<protein>
    <submittedName>
        <fullName evidence="5">Helix-turn-helix domain-containing protein</fullName>
    </submittedName>
</protein>
<evidence type="ECO:0000256" key="2">
    <source>
        <dbReference type="ARBA" id="ARBA00023125"/>
    </source>
</evidence>
<dbReference type="InterPro" id="IPR018060">
    <property type="entry name" value="HTH_AraC"/>
</dbReference>
<evidence type="ECO:0000313" key="5">
    <source>
        <dbReference type="EMBL" id="MCM1989395.1"/>
    </source>
</evidence>
<reference evidence="5" key="2">
    <citation type="submission" date="2021-04" db="EMBL/GenBank/DDBJ databases">
        <authorList>
            <person name="Dong X."/>
        </authorList>
    </citation>
    <scope>NUCLEOTIDE SEQUENCE</scope>
    <source>
        <strain evidence="5">ZWT</strain>
    </source>
</reference>
<proteinExistence type="predicted"/>
<dbReference type="PANTHER" id="PTHR43280">
    <property type="entry name" value="ARAC-FAMILY TRANSCRIPTIONAL REGULATOR"/>
    <property type="match status" value="1"/>
</dbReference>
<dbReference type="EMBL" id="JAGSOJ010000001">
    <property type="protein sequence ID" value="MCM1989395.1"/>
    <property type="molecule type" value="Genomic_DNA"/>
</dbReference>
<dbReference type="GO" id="GO:0003700">
    <property type="term" value="F:DNA-binding transcription factor activity"/>
    <property type="evidence" value="ECO:0007669"/>
    <property type="project" value="InterPro"/>
</dbReference>